<gene>
    <name evidence="1" type="ORF">SAMN03080602_04418</name>
</gene>
<evidence type="ECO:0000313" key="1">
    <source>
        <dbReference type="EMBL" id="SMG53927.1"/>
    </source>
</evidence>
<keyword evidence="2" id="KW-1185">Reference proteome</keyword>
<dbReference type="OrthoDB" id="1349797at2"/>
<dbReference type="RefSeq" id="WP_139827317.1">
    <property type="nucleotide sequence ID" value="NZ_FXAO01000026.1"/>
</dbReference>
<protein>
    <submittedName>
        <fullName evidence="1">Uncharacterized protein</fullName>
    </submittedName>
</protein>
<sequence>MKKNELPFCLIKFSKERKYLESFLEKGELFFNSTESFNKLEETNKEQGDENEGAEWIENVCLSEVKCNHPTLGEFKFKPDPKTPWKLTQFNHNYLTCSFFIITTKDFENTDIIKVDEKMLKFGEHAIIIKNPKIFLDNLVEALELEDVDYSARKVEYKNLKSDGRIEMNPFIKKLEHKHQNEFRIIIKNQLKPKLIKIKDIDKIGEIVTSKYIVESKWEVTGKKPAHNKA</sequence>
<dbReference type="EMBL" id="FXAO01000026">
    <property type="protein sequence ID" value="SMG53927.1"/>
    <property type="molecule type" value="Genomic_DNA"/>
</dbReference>
<name>A0A1X7LK61_9FLAO</name>
<dbReference type="Proteomes" id="UP000193420">
    <property type="component" value="Unassembled WGS sequence"/>
</dbReference>
<accession>A0A1X7LK61</accession>
<evidence type="ECO:0000313" key="2">
    <source>
        <dbReference type="Proteomes" id="UP000193420"/>
    </source>
</evidence>
<reference evidence="2" key="1">
    <citation type="submission" date="2017-04" db="EMBL/GenBank/DDBJ databases">
        <authorList>
            <person name="Varghese N."/>
            <person name="Submissions S."/>
        </authorList>
    </citation>
    <scope>NUCLEOTIDE SEQUENCE [LARGE SCALE GENOMIC DNA]</scope>
    <source>
        <strain evidence="2">DSM 19835</strain>
    </source>
</reference>
<organism evidence="1 2">
    <name type="scientific">Arenibacter troitsensis</name>
    <dbReference type="NCBI Taxonomy" id="188872"/>
    <lineage>
        <taxon>Bacteria</taxon>
        <taxon>Pseudomonadati</taxon>
        <taxon>Bacteroidota</taxon>
        <taxon>Flavobacteriia</taxon>
        <taxon>Flavobacteriales</taxon>
        <taxon>Flavobacteriaceae</taxon>
        <taxon>Arenibacter</taxon>
    </lineage>
</organism>
<proteinExistence type="predicted"/>
<dbReference type="AlphaFoldDB" id="A0A1X7LK61"/>